<evidence type="ECO:0000313" key="1">
    <source>
        <dbReference type="EMBL" id="OAY39474.1"/>
    </source>
</evidence>
<dbReference type="AlphaFoldDB" id="A0A2C9V4V8"/>
<reference evidence="1" key="1">
    <citation type="submission" date="2016-02" db="EMBL/GenBank/DDBJ databases">
        <title>WGS assembly of Manihot esculenta.</title>
        <authorList>
            <person name="Bredeson J.V."/>
            <person name="Prochnik S.E."/>
            <person name="Lyons J.B."/>
            <person name="Schmutz J."/>
            <person name="Grimwood J."/>
            <person name="Vrebalov J."/>
            <person name="Bart R.S."/>
            <person name="Amuge T."/>
            <person name="Ferguson M.E."/>
            <person name="Green R."/>
            <person name="Putnam N."/>
            <person name="Stites J."/>
            <person name="Rounsley S."/>
            <person name="Rokhsar D.S."/>
        </authorList>
    </citation>
    <scope>NUCLEOTIDE SEQUENCE [LARGE SCALE GENOMIC DNA]</scope>
    <source>
        <tissue evidence="1">Leaf</tissue>
    </source>
</reference>
<name>A0A2C9V4V8_MANES</name>
<dbReference type="EMBL" id="CM004396">
    <property type="protein sequence ID" value="OAY39474.1"/>
    <property type="molecule type" value="Genomic_DNA"/>
</dbReference>
<protein>
    <submittedName>
        <fullName evidence="1">Uncharacterized protein</fullName>
    </submittedName>
</protein>
<gene>
    <name evidence="1" type="ORF">MANES_10G097200</name>
</gene>
<sequence length="92" mass="10239">MKEKIVSFPGCSVTWHIADLASRVHSSKGHAVHPKLTTTGCSKLAAIAITQLGLDCLHPKMSHRPNITQVLSRIQDLESYQKIIKKLNLKRL</sequence>
<accession>A0A2C9V4V8</accession>
<proteinExistence type="predicted"/>
<organism evidence="1">
    <name type="scientific">Manihot esculenta</name>
    <name type="common">Cassava</name>
    <name type="synonym">Jatropha manihot</name>
    <dbReference type="NCBI Taxonomy" id="3983"/>
    <lineage>
        <taxon>Eukaryota</taxon>
        <taxon>Viridiplantae</taxon>
        <taxon>Streptophyta</taxon>
        <taxon>Embryophyta</taxon>
        <taxon>Tracheophyta</taxon>
        <taxon>Spermatophyta</taxon>
        <taxon>Magnoliopsida</taxon>
        <taxon>eudicotyledons</taxon>
        <taxon>Gunneridae</taxon>
        <taxon>Pentapetalae</taxon>
        <taxon>rosids</taxon>
        <taxon>fabids</taxon>
        <taxon>Malpighiales</taxon>
        <taxon>Euphorbiaceae</taxon>
        <taxon>Crotonoideae</taxon>
        <taxon>Manihoteae</taxon>
        <taxon>Manihot</taxon>
    </lineage>
</organism>